<dbReference type="RefSeq" id="WP_188483248.1">
    <property type="nucleotide sequence ID" value="NZ_BMFC01000010.1"/>
</dbReference>
<evidence type="ECO:0000313" key="7">
    <source>
        <dbReference type="Proteomes" id="UP000645462"/>
    </source>
</evidence>
<reference evidence="7" key="1">
    <citation type="journal article" date="2019" name="Int. J. Syst. Evol. Microbiol.">
        <title>The Global Catalogue of Microorganisms (GCM) 10K type strain sequencing project: providing services to taxonomists for standard genome sequencing and annotation.</title>
        <authorList>
            <consortium name="The Broad Institute Genomics Platform"/>
            <consortium name="The Broad Institute Genome Sequencing Center for Infectious Disease"/>
            <person name="Wu L."/>
            <person name="Ma J."/>
        </authorList>
    </citation>
    <scope>NUCLEOTIDE SEQUENCE [LARGE SCALE GENOMIC DNA]</scope>
    <source>
        <strain evidence="7">CGMCC 1.12478</strain>
    </source>
</reference>
<keyword evidence="3" id="KW-0408">Iron</keyword>
<name>A0ABQ1KY28_9RHOB</name>
<sequence length="264" mass="29356">MLKFLVLSDLHLVDENETSHGLDTHLRMQKAVDWINAYHKDADFCVLAGDLADVGFKGATDPYHRLKALVDQLDMPCHITIGNHDNRDTFVSIFGEDRRAETGCIDKVVDAKGYRVILLDSVVEGDDHSHGGQLSQRQLDWLEARLAEHDGPVVVILHHHANPLHVRVDRIILEDGEAFAKVLKTHKDVRQVIAGHVHFTSCGLWHGIPFTTLAGNHYNVTVPLEVSAKVDRLWGPAQMAVVLGNADQTLVHFDNYLEGNAVLG</sequence>
<evidence type="ECO:0000259" key="5">
    <source>
        <dbReference type="Pfam" id="PF00149"/>
    </source>
</evidence>
<evidence type="ECO:0000256" key="2">
    <source>
        <dbReference type="ARBA" id="ARBA00022801"/>
    </source>
</evidence>
<keyword evidence="2" id="KW-0378">Hydrolase</keyword>
<feature type="domain" description="Calcineurin-like phosphoesterase" evidence="5">
    <location>
        <begin position="2"/>
        <end position="198"/>
    </location>
</feature>
<evidence type="ECO:0000256" key="4">
    <source>
        <dbReference type="ARBA" id="ARBA00025742"/>
    </source>
</evidence>
<dbReference type="PANTHER" id="PTHR42988:SF2">
    <property type="entry name" value="CYCLIC NUCLEOTIDE PHOSPHODIESTERASE CBUA0032-RELATED"/>
    <property type="match status" value="1"/>
</dbReference>
<dbReference type="EMBL" id="BMFC01000010">
    <property type="protein sequence ID" value="GGC14768.1"/>
    <property type="molecule type" value="Genomic_DNA"/>
</dbReference>
<protein>
    <submittedName>
        <fullName evidence="6">3',5'-cyclic adenosine monophosphate phosphodiesterase CpdA</fullName>
    </submittedName>
</protein>
<organism evidence="6 7">
    <name type="scientific">Marivita lacus</name>
    <dbReference type="NCBI Taxonomy" id="1323742"/>
    <lineage>
        <taxon>Bacteria</taxon>
        <taxon>Pseudomonadati</taxon>
        <taxon>Pseudomonadota</taxon>
        <taxon>Alphaproteobacteria</taxon>
        <taxon>Rhodobacterales</taxon>
        <taxon>Roseobacteraceae</taxon>
        <taxon>Marivita</taxon>
    </lineage>
</organism>
<dbReference type="InterPro" id="IPR050884">
    <property type="entry name" value="CNP_phosphodiesterase-III"/>
</dbReference>
<comment type="caution">
    <text evidence="6">The sequence shown here is derived from an EMBL/GenBank/DDBJ whole genome shotgun (WGS) entry which is preliminary data.</text>
</comment>
<accession>A0ABQ1KY28</accession>
<comment type="similarity">
    <text evidence="4">Belongs to the cyclic nucleotide phosphodiesterase class-III family.</text>
</comment>
<keyword evidence="1" id="KW-0479">Metal-binding</keyword>
<dbReference type="PANTHER" id="PTHR42988">
    <property type="entry name" value="PHOSPHOHYDROLASE"/>
    <property type="match status" value="1"/>
</dbReference>
<dbReference type="SUPFAM" id="SSF56300">
    <property type="entry name" value="Metallo-dependent phosphatases"/>
    <property type="match status" value="1"/>
</dbReference>
<proteinExistence type="inferred from homology"/>
<evidence type="ECO:0000313" key="6">
    <source>
        <dbReference type="EMBL" id="GGC14768.1"/>
    </source>
</evidence>
<dbReference type="Proteomes" id="UP000645462">
    <property type="component" value="Unassembled WGS sequence"/>
</dbReference>
<dbReference type="Gene3D" id="3.60.21.10">
    <property type="match status" value="1"/>
</dbReference>
<gene>
    <name evidence="6" type="primary">cpdA</name>
    <name evidence="6" type="ORF">GCM10011363_34130</name>
</gene>
<dbReference type="InterPro" id="IPR029052">
    <property type="entry name" value="Metallo-depent_PP-like"/>
</dbReference>
<keyword evidence="7" id="KW-1185">Reference proteome</keyword>
<dbReference type="Pfam" id="PF00149">
    <property type="entry name" value="Metallophos"/>
    <property type="match status" value="1"/>
</dbReference>
<dbReference type="InterPro" id="IPR004843">
    <property type="entry name" value="Calcineurin-like_PHP"/>
</dbReference>
<evidence type="ECO:0000256" key="3">
    <source>
        <dbReference type="ARBA" id="ARBA00023004"/>
    </source>
</evidence>
<evidence type="ECO:0000256" key="1">
    <source>
        <dbReference type="ARBA" id="ARBA00022723"/>
    </source>
</evidence>